<dbReference type="Proteomes" id="UP000664203">
    <property type="component" value="Unassembled WGS sequence"/>
</dbReference>
<sequence length="177" mass="19465">MSGAKIARSKSSEDVNVHPVLSPESQKDLESELADLEKSSWVGETRRDLFTAFACGRRVEATAQKNVDVFSADENTDKDLREILGDVYEKYGKLAMYNKGLDGLARHWVVGYQSIRGRGTVQKVMLYVEGTEWTKRCPGLGNLAAVIDAEDAESSDAEGWAVVEKPIGRVGFKHKGA</sequence>
<dbReference type="OrthoDB" id="5359342at2759"/>
<gene>
    <name evidence="2" type="ORF">ALECFALPRED_005538</name>
</gene>
<dbReference type="EMBL" id="CAJPDR010000350">
    <property type="protein sequence ID" value="CAF9933249.1"/>
    <property type="molecule type" value="Genomic_DNA"/>
</dbReference>
<proteinExistence type="predicted"/>
<feature type="region of interest" description="Disordered" evidence="1">
    <location>
        <begin position="1"/>
        <end position="32"/>
    </location>
</feature>
<dbReference type="AlphaFoldDB" id="A0A8H3IYQ7"/>
<evidence type="ECO:0000313" key="2">
    <source>
        <dbReference type="EMBL" id="CAF9933249.1"/>
    </source>
</evidence>
<protein>
    <submittedName>
        <fullName evidence="2">Uncharacterized protein</fullName>
    </submittedName>
</protein>
<name>A0A8H3IYQ7_9LECA</name>
<evidence type="ECO:0000313" key="3">
    <source>
        <dbReference type="Proteomes" id="UP000664203"/>
    </source>
</evidence>
<evidence type="ECO:0000256" key="1">
    <source>
        <dbReference type="SAM" id="MobiDB-lite"/>
    </source>
</evidence>
<organism evidence="2 3">
    <name type="scientific">Alectoria fallacina</name>
    <dbReference type="NCBI Taxonomy" id="1903189"/>
    <lineage>
        <taxon>Eukaryota</taxon>
        <taxon>Fungi</taxon>
        <taxon>Dikarya</taxon>
        <taxon>Ascomycota</taxon>
        <taxon>Pezizomycotina</taxon>
        <taxon>Lecanoromycetes</taxon>
        <taxon>OSLEUM clade</taxon>
        <taxon>Lecanoromycetidae</taxon>
        <taxon>Lecanorales</taxon>
        <taxon>Lecanorineae</taxon>
        <taxon>Parmeliaceae</taxon>
        <taxon>Alectoria</taxon>
    </lineage>
</organism>
<keyword evidence="3" id="KW-1185">Reference proteome</keyword>
<accession>A0A8H3IYQ7</accession>
<reference evidence="2" key="1">
    <citation type="submission" date="2021-03" db="EMBL/GenBank/DDBJ databases">
        <authorList>
            <person name="Tagirdzhanova G."/>
        </authorList>
    </citation>
    <scope>NUCLEOTIDE SEQUENCE</scope>
</reference>
<comment type="caution">
    <text evidence="2">The sequence shown here is derived from an EMBL/GenBank/DDBJ whole genome shotgun (WGS) entry which is preliminary data.</text>
</comment>